<evidence type="ECO:0000313" key="2">
    <source>
        <dbReference type="EMBL" id="QES29414.1"/>
    </source>
</evidence>
<evidence type="ECO:0000313" key="3">
    <source>
        <dbReference type="Proteomes" id="UP000323046"/>
    </source>
</evidence>
<dbReference type="Proteomes" id="UP000323046">
    <property type="component" value="Chromosome"/>
</dbReference>
<feature type="compositionally biased region" description="Basic and acidic residues" evidence="1">
    <location>
        <begin position="103"/>
        <end position="112"/>
    </location>
</feature>
<sequence length="280" mass="31456">MQSEADIPELPLARYELSGADSKRLDRARNVLQRQCMRDFGFDDFPLDPDTWVQMSSSFESTAIAVTPYGTLDLERARRWGYGFDPDRAEEQRAEFLPKGRKVTERERRVLDGPEAGESGGSAVNGRKVPKGGCSEEAERRIGAAKAAPAPGVEYVFRRTAEIDKAVAADGRVRRAFRDWSRCVEDRGFKRYASPARAFTDKAWRKGLGDGSTHRTERELGTAVADVECNRGLNVTGVWWAVTAEKQRAELRRNRSRYEAVRKDQDRVRAAVREVLGEAG</sequence>
<protein>
    <submittedName>
        <fullName evidence="2">Uncharacterized protein</fullName>
    </submittedName>
</protein>
<reference evidence="2 3" key="1">
    <citation type="submission" date="2018-05" db="EMBL/GenBank/DDBJ databases">
        <title>Streptomyces venezuelae.</title>
        <authorList>
            <person name="Kim W."/>
            <person name="Lee N."/>
            <person name="Cho B.-K."/>
        </authorList>
    </citation>
    <scope>NUCLEOTIDE SEQUENCE [LARGE SCALE GENOMIC DNA]</scope>
    <source>
        <strain evidence="2 3">ATCC 14583</strain>
    </source>
</reference>
<evidence type="ECO:0000256" key="1">
    <source>
        <dbReference type="SAM" id="MobiDB-lite"/>
    </source>
</evidence>
<feature type="region of interest" description="Disordered" evidence="1">
    <location>
        <begin position="103"/>
        <end position="133"/>
    </location>
</feature>
<organism evidence="2 3">
    <name type="scientific">Streptomyces venezuelae</name>
    <dbReference type="NCBI Taxonomy" id="54571"/>
    <lineage>
        <taxon>Bacteria</taxon>
        <taxon>Bacillati</taxon>
        <taxon>Actinomycetota</taxon>
        <taxon>Actinomycetes</taxon>
        <taxon>Kitasatosporales</taxon>
        <taxon>Streptomycetaceae</taxon>
        <taxon>Streptomyces</taxon>
    </lineage>
</organism>
<keyword evidence="3" id="KW-1185">Reference proteome</keyword>
<name>A0A5P2BG42_STRVZ</name>
<gene>
    <name evidence="2" type="ORF">DEJ47_25900</name>
</gene>
<accession>A0A5P2BG42</accession>
<proteinExistence type="predicted"/>
<dbReference type="EMBL" id="CP029193">
    <property type="protein sequence ID" value="QES29414.1"/>
    <property type="molecule type" value="Genomic_DNA"/>
</dbReference>
<dbReference type="AlphaFoldDB" id="A0A5P2BG42"/>